<feature type="coiled-coil region" evidence="1">
    <location>
        <begin position="7"/>
        <end position="73"/>
    </location>
</feature>
<name>A0AAD9W7Q0_PHOAM</name>
<protein>
    <submittedName>
        <fullName evidence="2">Uncharacterized protein</fullName>
    </submittedName>
</protein>
<sequence>MHRQFQLSNAEDRAKLFQKTAEDLEAGLEKAKTKHAEDIRGLEAWVTELSESYNRASNEVAKRIEELSTLRAESMGKNETLKRVQEIHQDTVDKLAVKNREASKAEAEIVRLRPFELAVTEHNRALTRFEQGRQDFFRQQQEPLNALTEARNEIIRQRGDNIGLRRKNDDLDRKVRALETATKETEARVSQFLLFIMDQIWRQIETHPQEPGHIAKVSPDHATLTQLEDWLQKKLDDIENELQWYKDKHTTMWNEPKRLEQLRNEMVSQVVRLSTYNTSELRQSWDQRMVERERRS</sequence>
<accession>A0AAD9W7Q0</accession>
<proteinExistence type="predicted"/>
<comment type="caution">
    <text evidence="2">The sequence shown here is derived from an EMBL/GenBank/DDBJ whole genome shotgun (WGS) entry which is preliminary data.</text>
</comment>
<feature type="coiled-coil region" evidence="1">
    <location>
        <begin position="161"/>
        <end position="188"/>
    </location>
</feature>
<evidence type="ECO:0000313" key="2">
    <source>
        <dbReference type="EMBL" id="KAK2614162.1"/>
    </source>
</evidence>
<keyword evidence="3" id="KW-1185">Reference proteome</keyword>
<organism evidence="2 3">
    <name type="scientific">Phomopsis amygdali</name>
    <name type="common">Fusicoccum amygdali</name>
    <dbReference type="NCBI Taxonomy" id="1214568"/>
    <lineage>
        <taxon>Eukaryota</taxon>
        <taxon>Fungi</taxon>
        <taxon>Dikarya</taxon>
        <taxon>Ascomycota</taxon>
        <taxon>Pezizomycotina</taxon>
        <taxon>Sordariomycetes</taxon>
        <taxon>Sordariomycetidae</taxon>
        <taxon>Diaporthales</taxon>
        <taxon>Diaporthaceae</taxon>
        <taxon>Diaporthe</taxon>
    </lineage>
</organism>
<evidence type="ECO:0000313" key="3">
    <source>
        <dbReference type="Proteomes" id="UP001265746"/>
    </source>
</evidence>
<dbReference type="EMBL" id="JAUJFL010000001">
    <property type="protein sequence ID" value="KAK2614162.1"/>
    <property type="molecule type" value="Genomic_DNA"/>
</dbReference>
<dbReference type="Proteomes" id="UP001265746">
    <property type="component" value="Unassembled WGS sequence"/>
</dbReference>
<keyword evidence="1" id="KW-0175">Coiled coil</keyword>
<evidence type="ECO:0000256" key="1">
    <source>
        <dbReference type="SAM" id="Coils"/>
    </source>
</evidence>
<dbReference type="AlphaFoldDB" id="A0AAD9W7Q0"/>
<gene>
    <name evidence="2" type="ORF">N8I77_001013</name>
</gene>
<reference evidence="2" key="1">
    <citation type="submission" date="2023-06" db="EMBL/GenBank/DDBJ databases">
        <authorList>
            <person name="Noh H."/>
        </authorList>
    </citation>
    <scope>NUCLEOTIDE SEQUENCE</scope>
    <source>
        <strain evidence="2">DUCC20226</strain>
    </source>
</reference>